<dbReference type="Proteomes" id="UP001499947">
    <property type="component" value="Unassembled WGS sequence"/>
</dbReference>
<reference evidence="2 3" key="1">
    <citation type="journal article" date="2019" name="Int. J. Syst. Evol. Microbiol.">
        <title>The Global Catalogue of Microorganisms (GCM) 10K type strain sequencing project: providing services to taxonomists for standard genome sequencing and annotation.</title>
        <authorList>
            <consortium name="The Broad Institute Genomics Platform"/>
            <consortium name="The Broad Institute Genome Sequencing Center for Infectious Disease"/>
            <person name="Wu L."/>
            <person name="Ma J."/>
        </authorList>
    </citation>
    <scope>NUCLEOTIDE SEQUENCE [LARGE SCALE GENOMIC DNA]</scope>
    <source>
        <strain evidence="2 3">JCM 13244</strain>
    </source>
</reference>
<name>A0ABN2GKL0_9ACTN</name>
<evidence type="ECO:0000256" key="1">
    <source>
        <dbReference type="SAM" id="Phobius"/>
    </source>
</evidence>
<keyword evidence="1" id="KW-0812">Transmembrane</keyword>
<protein>
    <submittedName>
        <fullName evidence="2">Uncharacterized protein</fullName>
    </submittedName>
</protein>
<accession>A0ABN2GKL0</accession>
<keyword evidence="1" id="KW-0472">Membrane</keyword>
<keyword evidence="3" id="KW-1185">Reference proteome</keyword>
<evidence type="ECO:0000313" key="3">
    <source>
        <dbReference type="Proteomes" id="UP001499947"/>
    </source>
</evidence>
<organism evidence="2 3">
    <name type="scientific">Streptomyces yatensis</name>
    <dbReference type="NCBI Taxonomy" id="155177"/>
    <lineage>
        <taxon>Bacteria</taxon>
        <taxon>Bacillati</taxon>
        <taxon>Actinomycetota</taxon>
        <taxon>Actinomycetes</taxon>
        <taxon>Kitasatosporales</taxon>
        <taxon>Streptomycetaceae</taxon>
        <taxon>Streptomyces</taxon>
        <taxon>Streptomyces violaceusniger group</taxon>
    </lineage>
</organism>
<keyword evidence="1" id="KW-1133">Transmembrane helix</keyword>
<comment type="caution">
    <text evidence="2">The sequence shown here is derived from an EMBL/GenBank/DDBJ whole genome shotgun (WGS) entry which is preliminary data.</text>
</comment>
<dbReference type="EMBL" id="BAAALR010000013">
    <property type="protein sequence ID" value="GAA1672818.1"/>
    <property type="molecule type" value="Genomic_DNA"/>
</dbReference>
<feature type="transmembrane region" description="Helical" evidence="1">
    <location>
        <begin position="21"/>
        <end position="41"/>
    </location>
</feature>
<proteinExistence type="predicted"/>
<evidence type="ECO:0000313" key="2">
    <source>
        <dbReference type="EMBL" id="GAA1672818.1"/>
    </source>
</evidence>
<sequence length="50" mass="5333">MISARSPDLKVPSQLDGAMTLAILGVFGILSIVLFVLKGFIDQLPELFAS</sequence>
<gene>
    <name evidence="2" type="ORF">GCM10009680_10700</name>
</gene>